<dbReference type="Proteomes" id="UP000324897">
    <property type="component" value="Unassembled WGS sequence"/>
</dbReference>
<evidence type="ECO:0000313" key="1">
    <source>
        <dbReference type="EMBL" id="TVU00911.1"/>
    </source>
</evidence>
<protein>
    <recommendedName>
        <fullName evidence="3">DUF1618 domain-containing protein</fullName>
    </recommendedName>
</protein>
<reference evidence="1 2" key="1">
    <citation type="journal article" date="2019" name="Sci. Rep.">
        <title>A high-quality genome of Eragrostis curvula grass provides insights into Poaceae evolution and supports new strategies to enhance forage quality.</title>
        <authorList>
            <person name="Carballo J."/>
            <person name="Santos B.A.C.M."/>
            <person name="Zappacosta D."/>
            <person name="Garbus I."/>
            <person name="Selva J.P."/>
            <person name="Gallo C.A."/>
            <person name="Diaz A."/>
            <person name="Albertini E."/>
            <person name="Caccamo M."/>
            <person name="Echenique V."/>
        </authorList>
    </citation>
    <scope>NUCLEOTIDE SEQUENCE [LARGE SCALE GENOMIC DNA]</scope>
    <source>
        <strain evidence="2">cv. Victoria</strain>
        <tissue evidence="1">Leaf</tissue>
    </source>
</reference>
<dbReference type="AlphaFoldDB" id="A0A5J9SPJ7"/>
<keyword evidence="2" id="KW-1185">Reference proteome</keyword>
<gene>
    <name evidence="1" type="ORF">EJB05_53642</name>
</gene>
<dbReference type="EMBL" id="RWGY01000529">
    <property type="protein sequence ID" value="TVU00911.1"/>
    <property type="molecule type" value="Genomic_DNA"/>
</dbReference>
<evidence type="ECO:0000313" key="2">
    <source>
        <dbReference type="Proteomes" id="UP000324897"/>
    </source>
</evidence>
<proteinExistence type="predicted"/>
<organism evidence="1 2">
    <name type="scientific">Eragrostis curvula</name>
    <name type="common">weeping love grass</name>
    <dbReference type="NCBI Taxonomy" id="38414"/>
    <lineage>
        <taxon>Eukaryota</taxon>
        <taxon>Viridiplantae</taxon>
        <taxon>Streptophyta</taxon>
        <taxon>Embryophyta</taxon>
        <taxon>Tracheophyta</taxon>
        <taxon>Spermatophyta</taxon>
        <taxon>Magnoliopsida</taxon>
        <taxon>Liliopsida</taxon>
        <taxon>Poales</taxon>
        <taxon>Poaceae</taxon>
        <taxon>PACMAD clade</taxon>
        <taxon>Chloridoideae</taxon>
        <taxon>Eragrostideae</taxon>
        <taxon>Eragrostidinae</taxon>
        <taxon>Eragrostis</taxon>
    </lineage>
</organism>
<name>A0A5J9SPJ7_9POAL</name>
<dbReference type="Gramene" id="TVU00911">
    <property type="protein sequence ID" value="TVU00911"/>
    <property type="gene ID" value="EJB05_53642"/>
</dbReference>
<sequence>MAWVMDGMVDSTEIWALDAYKGFPRVGLDDPVVSLDDPNSITFAFTVRLLMVDTRTKTTSSVFRYPRERQYFHFNLIPSRVSSYLNPSYPCQGNGGMSSPSKIDVDSTSEAPPIIVNEPTTNDAAINSSVQSFSNLSLEPMHHVSEEISLEKKVLMVLEDIPDLARDDMLKAFSILIYDSGRRFRSLLELPKNLRKDWLLIEVKASEACSTCSACTKYVQHA</sequence>
<comment type="caution">
    <text evidence="1">The sequence shown here is derived from an EMBL/GenBank/DDBJ whole genome shotgun (WGS) entry which is preliminary data.</text>
</comment>
<evidence type="ECO:0008006" key="3">
    <source>
        <dbReference type="Google" id="ProtNLM"/>
    </source>
</evidence>
<accession>A0A5J9SPJ7</accession>
<dbReference type="OrthoDB" id="693495at2759"/>
<feature type="non-terminal residue" evidence="1">
    <location>
        <position position="1"/>
    </location>
</feature>